<accession>A0ABS0Y7G5</accession>
<evidence type="ECO:0000313" key="3">
    <source>
        <dbReference type="Proteomes" id="UP000620670"/>
    </source>
</evidence>
<feature type="transmembrane region" description="Helical" evidence="1">
    <location>
        <begin position="111"/>
        <end position="129"/>
    </location>
</feature>
<keyword evidence="1" id="KW-0812">Transmembrane</keyword>
<protein>
    <submittedName>
        <fullName evidence="2">ABC transporter permease</fullName>
    </submittedName>
</protein>
<keyword evidence="1" id="KW-1133">Transmembrane helix</keyword>
<feature type="transmembrane region" description="Helical" evidence="1">
    <location>
        <begin position="141"/>
        <end position="163"/>
    </location>
</feature>
<dbReference type="Proteomes" id="UP000620670">
    <property type="component" value="Unassembled WGS sequence"/>
</dbReference>
<keyword evidence="3" id="KW-1185">Reference proteome</keyword>
<organism evidence="2 3">
    <name type="scientific">Microvirga splendida</name>
    <dbReference type="NCBI Taxonomy" id="2795727"/>
    <lineage>
        <taxon>Bacteria</taxon>
        <taxon>Pseudomonadati</taxon>
        <taxon>Pseudomonadota</taxon>
        <taxon>Alphaproteobacteria</taxon>
        <taxon>Hyphomicrobiales</taxon>
        <taxon>Methylobacteriaceae</taxon>
        <taxon>Microvirga</taxon>
    </lineage>
</organism>
<comment type="caution">
    <text evidence="2">The sequence shown here is derived from an EMBL/GenBank/DDBJ whole genome shotgun (WGS) entry which is preliminary data.</text>
</comment>
<dbReference type="PANTHER" id="PTHR40659">
    <property type="entry name" value="NICKEL/COBALT EFFLUX SYSTEM RCNA"/>
    <property type="match status" value="1"/>
</dbReference>
<reference evidence="3" key="1">
    <citation type="submission" date="2020-12" db="EMBL/GenBank/DDBJ databases">
        <title>Hymenobacter sp.</title>
        <authorList>
            <person name="Kim M.K."/>
        </authorList>
    </citation>
    <scope>NUCLEOTIDE SEQUENCE [LARGE SCALE GENOMIC DNA]</scope>
    <source>
        <strain evidence="3">BT325</strain>
    </source>
</reference>
<dbReference type="RefSeq" id="WP_199051069.1">
    <property type="nucleotide sequence ID" value="NZ_JAELXT010000033.1"/>
</dbReference>
<evidence type="ECO:0000256" key="1">
    <source>
        <dbReference type="SAM" id="Phobius"/>
    </source>
</evidence>
<keyword evidence="1" id="KW-0472">Membrane</keyword>
<dbReference type="InterPro" id="IPR051224">
    <property type="entry name" value="NiCoT_RcnA"/>
</dbReference>
<sequence>MEFLIAVQGWIRQAITADLNAFAASRDWASLVLILPLGIAFGAVHALTPGHGKTVLASYLVGSRLAVLRGIGVAGTLALTHVGSAVIIALTAAPLITRTLGGAGQAPLLEALSRGLLTLIGLWFLVRAIRGQTHPHREGPMVGVIAGLIPCPLTLFAMFLALARGVPEAGLTFALAMFLGVGLTLAAVAGAVVLARTWFVAMMADHGASLERLSRVLEGLMGAMLIAIAIKEFWP</sequence>
<proteinExistence type="predicted"/>
<gene>
    <name evidence="2" type="ORF">JAO75_20830</name>
</gene>
<evidence type="ECO:0000313" key="2">
    <source>
        <dbReference type="EMBL" id="MBJ6127850.1"/>
    </source>
</evidence>
<dbReference type="PANTHER" id="PTHR40659:SF1">
    <property type="entry name" value="NICKEL_COBALT EFFLUX SYSTEM RCNA"/>
    <property type="match status" value="1"/>
</dbReference>
<feature type="transmembrane region" description="Helical" evidence="1">
    <location>
        <begin position="67"/>
        <end position="91"/>
    </location>
</feature>
<dbReference type="EMBL" id="JAELXT010000033">
    <property type="protein sequence ID" value="MBJ6127850.1"/>
    <property type="molecule type" value="Genomic_DNA"/>
</dbReference>
<name>A0ABS0Y7G5_9HYPH</name>
<feature type="transmembrane region" description="Helical" evidence="1">
    <location>
        <begin position="169"/>
        <end position="195"/>
    </location>
</feature>
<feature type="transmembrane region" description="Helical" evidence="1">
    <location>
        <begin position="28"/>
        <end position="47"/>
    </location>
</feature>